<keyword evidence="2" id="KW-1185">Reference proteome</keyword>
<reference evidence="1" key="1">
    <citation type="submission" date="2021-05" db="EMBL/GenBank/DDBJ databases">
        <title>Diversity, taxonomy and evolution of archaeal viruses of the class Caudoviricetes.</title>
        <authorList>
            <person name="Liu Y."/>
            <person name="Demina T.A."/>
            <person name="Roux S."/>
            <person name="Aiewsakun P."/>
            <person name="Kazlauskas D."/>
            <person name="Simmonds P."/>
            <person name="Prangishvili D."/>
            <person name="Oksanen H.M."/>
            <person name="Krupovic M."/>
        </authorList>
    </citation>
    <scope>NUCLEOTIDE SEQUENCE</scope>
    <source>
        <strain evidence="1">HATV-3/30</strain>
    </source>
</reference>
<accession>A0AAE8XZW5</accession>
<gene>
    <name evidence="1" type="ORF">HATV-3_gp77</name>
</gene>
<name>A0AAE8XZW5_9CAUD</name>
<dbReference type="EMBL" id="MZ334527">
    <property type="protein sequence ID" value="UBF23427.1"/>
    <property type="molecule type" value="Genomic_DNA"/>
</dbReference>
<proteinExistence type="predicted"/>
<protein>
    <submittedName>
        <fullName evidence="1">Uncharacterized protein</fullName>
    </submittedName>
</protein>
<organism evidence="1 2">
    <name type="scientific">Haloarcula tailed virus 3</name>
    <dbReference type="NCBI Taxonomy" id="2877990"/>
    <lineage>
        <taxon>Viruses</taxon>
        <taxon>Duplodnaviria</taxon>
        <taxon>Heunggongvirae</taxon>
        <taxon>Uroviricota</taxon>
        <taxon>Caudoviricetes</taxon>
        <taxon>Kirjokansivirales</taxon>
        <taxon>Pyrstoviridae</taxon>
        <taxon>Hatrivirus</taxon>
        <taxon>Hatrivirus caudatum</taxon>
        <taxon>Hatrivirus HATV3</taxon>
    </lineage>
</organism>
<evidence type="ECO:0000313" key="1">
    <source>
        <dbReference type="EMBL" id="UBF23427.1"/>
    </source>
</evidence>
<dbReference type="Proteomes" id="UP000827845">
    <property type="component" value="Segment"/>
</dbReference>
<sequence length="41" mass="5209">MRCPYCNKLIIHRFNGNYNRIDKKRKRRHMMLCDERPEEQD</sequence>
<evidence type="ECO:0000313" key="2">
    <source>
        <dbReference type="Proteomes" id="UP000827845"/>
    </source>
</evidence>